<keyword evidence="2" id="KW-1185">Reference proteome</keyword>
<evidence type="ECO:0000313" key="2">
    <source>
        <dbReference type="Proteomes" id="UP000053477"/>
    </source>
</evidence>
<sequence length="188" mass="21045">MSFIIARVSPYKLEFWHVVVEVVHDRVFQIARRNCRRSLLCCKRAGSTPISSNDVDGIYRQLASCPLVFGSTESQQVTMRSTVHILDTFGRDVCRAPRARAHPPHFISSPCSLYVPAHRSRLPYMTTAEIEAGRAAKTLINTFMRSARLLLVLVDRAYGRRVSAGADVLAQKGLPFPTRLHLPNPPCS</sequence>
<name>A0A0H2R0J8_9AGAM</name>
<reference evidence="1 2" key="1">
    <citation type="submission" date="2015-04" db="EMBL/GenBank/DDBJ databases">
        <title>Complete genome sequence of Schizopora paradoxa KUC8140, a cosmopolitan wood degrader in East Asia.</title>
        <authorList>
            <consortium name="DOE Joint Genome Institute"/>
            <person name="Min B."/>
            <person name="Park H."/>
            <person name="Jang Y."/>
            <person name="Kim J.-J."/>
            <person name="Kim K.H."/>
            <person name="Pangilinan J."/>
            <person name="Lipzen A."/>
            <person name="Riley R."/>
            <person name="Grigoriev I.V."/>
            <person name="Spatafora J.W."/>
            <person name="Choi I.-G."/>
        </authorList>
    </citation>
    <scope>NUCLEOTIDE SEQUENCE [LARGE SCALE GENOMIC DNA]</scope>
    <source>
        <strain evidence="1 2">KUC8140</strain>
    </source>
</reference>
<evidence type="ECO:0000313" key="1">
    <source>
        <dbReference type="EMBL" id="KLO04782.1"/>
    </source>
</evidence>
<gene>
    <name evidence="1" type="ORF">SCHPADRAFT_745098</name>
</gene>
<proteinExistence type="predicted"/>
<dbReference type="Proteomes" id="UP000053477">
    <property type="component" value="Unassembled WGS sequence"/>
</dbReference>
<accession>A0A0H2R0J8</accession>
<dbReference type="AlphaFoldDB" id="A0A0H2R0J8"/>
<organism evidence="1 2">
    <name type="scientific">Schizopora paradoxa</name>
    <dbReference type="NCBI Taxonomy" id="27342"/>
    <lineage>
        <taxon>Eukaryota</taxon>
        <taxon>Fungi</taxon>
        <taxon>Dikarya</taxon>
        <taxon>Basidiomycota</taxon>
        <taxon>Agaricomycotina</taxon>
        <taxon>Agaricomycetes</taxon>
        <taxon>Hymenochaetales</taxon>
        <taxon>Schizoporaceae</taxon>
        <taxon>Schizopora</taxon>
    </lineage>
</organism>
<protein>
    <submittedName>
        <fullName evidence="1">Uncharacterized protein</fullName>
    </submittedName>
</protein>
<dbReference type="EMBL" id="KQ086433">
    <property type="protein sequence ID" value="KLO04782.1"/>
    <property type="molecule type" value="Genomic_DNA"/>
</dbReference>
<dbReference type="InParanoid" id="A0A0H2R0J8"/>